<evidence type="ECO:0000256" key="1">
    <source>
        <dbReference type="SAM" id="Phobius"/>
    </source>
</evidence>
<keyword evidence="1" id="KW-0472">Membrane</keyword>
<dbReference type="Proteomes" id="UP000186559">
    <property type="component" value="Chromosome"/>
</dbReference>
<gene>
    <name evidence="2" type="ORF">Ga0080559_TMP3184</name>
</gene>
<name>A0A1U7D7D6_9RHOB</name>
<dbReference type="RefSeq" id="WP_017470211.1">
    <property type="nucleotide sequence ID" value="NZ_BMEW01000001.1"/>
</dbReference>
<dbReference type="AlphaFoldDB" id="A0A1U7D7D6"/>
<keyword evidence="1" id="KW-1133">Transmembrane helix</keyword>
<keyword evidence="3" id="KW-1185">Reference proteome</keyword>
<dbReference type="KEGG" id="tpro:Ga0080559_TMP3184"/>
<dbReference type="STRING" id="1229727.Ga0080559_TMP3184"/>
<protein>
    <submittedName>
        <fullName evidence="2">Uncharacterized protein</fullName>
    </submittedName>
</protein>
<reference evidence="2 3" key="1">
    <citation type="submission" date="2016-03" db="EMBL/GenBank/DDBJ databases">
        <title>Deep-sea bacteria in the southern Pacific.</title>
        <authorList>
            <person name="Tang K."/>
        </authorList>
    </citation>
    <scope>NUCLEOTIDE SEQUENCE [LARGE SCALE GENOMIC DNA]</scope>
    <source>
        <strain evidence="2 3">JLT2016</strain>
    </source>
</reference>
<feature type="transmembrane region" description="Helical" evidence="1">
    <location>
        <begin position="37"/>
        <end position="57"/>
    </location>
</feature>
<feature type="transmembrane region" description="Helical" evidence="1">
    <location>
        <begin position="12"/>
        <end position="31"/>
    </location>
</feature>
<dbReference type="EMBL" id="CP014796">
    <property type="protein sequence ID" value="APX23980.1"/>
    <property type="molecule type" value="Genomic_DNA"/>
</dbReference>
<sequence length="174" mass="18533">MIRPGARAALSQWREALIGLAVLALGVYWGFFTGGGLLHWIGYGVIAVGLLLVIAGIQRGRFRIGAGGPGVVQIVEGRITYFGPLTGGAADLEALSALVLDPSAKPPHWLLRQPGQPPLAIPLTAEGADALFDAFATLPGLHTERMLSEMRRDGTRPVTIWEAPSCKSTHLRLH</sequence>
<evidence type="ECO:0000313" key="2">
    <source>
        <dbReference type="EMBL" id="APX23980.1"/>
    </source>
</evidence>
<proteinExistence type="predicted"/>
<keyword evidence="1" id="KW-0812">Transmembrane</keyword>
<organism evidence="2 3">
    <name type="scientific">Salipiger profundus</name>
    <dbReference type="NCBI Taxonomy" id="1229727"/>
    <lineage>
        <taxon>Bacteria</taxon>
        <taxon>Pseudomonadati</taxon>
        <taxon>Pseudomonadota</taxon>
        <taxon>Alphaproteobacteria</taxon>
        <taxon>Rhodobacterales</taxon>
        <taxon>Roseobacteraceae</taxon>
        <taxon>Salipiger</taxon>
    </lineage>
</organism>
<accession>A0A1U7D7D6</accession>
<evidence type="ECO:0000313" key="3">
    <source>
        <dbReference type="Proteomes" id="UP000186559"/>
    </source>
</evidence>